<dbReference type="Proteomes" id="UP000269505">
    <property type="component" value="Unassembled WGS sequence"/>
</dbReference>
<dbReference type="InterPro" id="IPR029058">
    <property type="entry name" value="AB_hydrolase_fold"/>
</dbReference>
<keyword evidence="2" id="KW-1185">Reference proteome</keyword>
<name>A0AAQ0MIT0_9STAP</name>
<dbReference type="PANTHER" id="PTHR48098">
    <property type="entry name" value="ENTEROCHELIN ESTERASE-RELATED"/>
    <property type="match status" value="1"/>
</dbReference>
<dbReference type="RefSeq" id="WP_122063281.1">
    <property type="nucleotide sequence ID" value="NZ_JAHCSS010000001.1"/>
</dbReference>
<organism evidence="1 2">
    <name type="scientific">Staphylococcus pseudoxylosus</name>
    <dbReference type="NCBI Taxonomy" id="2282419"/>
    <lineage>
        <taxon>Bacteria</taxon>
        <taxon>Bacillati</taxon>
        <taxon>Bacillota</taxon>
        <taxon>Bacilli</taxon>
        <taxon>Bacillales</taxon>
        <taxon>Staphylococcaceae</taxon>
        <taxon>Staphylococcus</taxon>
    </lineage>
</organism>
<dbReference type="Gene3D" id="3.40.50.1820">
    <property type="entry name" value="alpha/beta hydrolase"/>
    <property type="match status" value="1"/>
</dbReference>
<protein>
    <submittedName>
        <fullName evidence="1">Alpha/beta hydrolase</fullName>
    </submittedName>
</protein>
<accession>A0AAQ0MIT0</accession>
<dbReference type="AlphaFoldDB" id="A0AAQ0MIT0"/>
<dbReference type="InterPro" id="IPR050583">
    <property type="entry name" value="Mycobacterial_A85_antigen"/>
</dbReference>
<proteinExistence type="predicted"/>
<gene>
    <name evidence="1" type="ORF">D9V42_04120</name>
</gene>
<dbReference type="Pfam" id="PF00756">
    <property type="entry name" value="Esterase"/>
    <property type="match status" value="1"/>
</dbReference>
<evidence type="ECO:0000313" key="2">
    <source>
        <dbReference type="Proteomes" id="UP000269505"/>
    </source>
</evidence>
<keyword evidence="1" id="KW-0378">Hydrolase</keyword>
<dbReference type="SUPFAM" id="SSF53474">
    <property type="entry name" value="alpha/beta-Hydrolases"/>
    <property type="match status" value="1"/>
</dbReference>
<reference evidence="1 2" key="1">
    <citation type="submission" date="2018-10" db="EMBL/GenBank/DDBJ databases">
        <title>Staphylococcus pseudoxylosus sp. nov., isolated from bovine mastitis.</title>
        <authorList>
            <person name="Macfadyen A.C."/>
            <person name="Leroy S."/>
            <person name="Harrison E.M."/>
            <person name="Parkhill J."/>
            <person name="Holmes M.A."/>
            <person name="Paterson G.K."/>
        </authorList>
    </citation>
    <scope>NUCLEOTIDE SEQUENCE [LARGE SCALE GENOMIC DNA]</scope>
    <source>
        <strain evidence="1 2">S04009</strain>
    </source>
</reference>
<evidence type="ECO:0000313" key="1">
    <source>
        <dbReference type="EMBL" id="RMI86000.1"/>
    </source>
</evidence>
<dbReference type="PANTHER" id="PTHR48098:SF6">
    <property type="entry name" value="FERRI-BACILLIBACTIN ESTERASE BESA"/>
    <property type="match status" value="1"/>
</dbReference>
<comment type="caution">
    <text evidence="1">The sequence shown here is derived from an EMBL/GenBank/DDBJ whole genome shotgun (WGS) entry which is preliminary data.</text>
</comment>
<dbReference type="GO" id="GO:0016787">
    <property type="term" value="F:hydrolase activity"/>
    <property type="evidence" value="ECO:0007669"/>
    <property type="project" value="UniProtKB-KW"/>
</dbReference>
<sequence>MNLNTVSIYFQHHEIKIKLPKNYFKTEGKSYPLVIVQDGDYLFKDLKEDVVFAGVVPKDRKQDYTPWYTNINGIEYDGKADDYLVWIASELLPYLKKCFSISKEHKDIAIAGASLGGLVSLYGLLTEKNAFGSFILISPSIWYPGFLKYMREHEILKQPLHVYWYVGELEGKHNKLLTQNMISQTEQGVDILNELLISEQSIFHFVTNRKGIHRKYYFKNISNMQLRNYFD</sequence>
<dbReference type="InterPro" id="IPR000801">
    <property type="entry name" value="Esterase-like"/>
</dbReference>
<dbReference type="EMBL" id="RCVN01000003">
    <property type="protein sequence ID" value="RMI86000.1"/>
    <property type="molecule type" value="Genomic_DNA"/>
</dbReference>